<reference key="1">
    <citation type="journal article" date="2000" name="Nature">
        <title>Sequence and analysis of chromosome 3 of the plant Arabidopsis thaliana.</title>
        <authorList>
            <consortium name="European Union Chromosome 3 Arabidopsis Sequencing Consortium"/>
            <consortium name="Institute for Genomic Research"/>
            <consortium name="Kazusa DNA Research Institute"/>
            <person name="Salanoubat M."/>
            <person name="Lemcke K."/>
            <person name="Rieger M."/>
            <person name="Ansorge W."/>
            <person name="Unseld M."/>
            <person name="Fartmann B."/>
            <person name="Valle G."/>
            <person name="Blocker H."/>
            <person name="Perez-Alonso M."/>
            <person name="Obermaier B."/>
            <person name="Delseny M."/>
            <person name="Boutry M."/>
            <person name="Grivell L.A."/>
            <person name="Mache R."/>
            <person name="Puigdomenech P."/>
            <person name="De Simone V."/>
            <person name="Choisne N."/>
            <person name="Artiguenave F."/>
            <person name="Robert C."/>
            <person name="Brottier P."/>
            <person name="Wincker P."/>
            <person name="Cattolico L."/>
            <person name="Weissenbach J."/>
            <person name="Saurin W."/>
            <person name="Quetier F."/>
            <person name="Schafer M."/>
            <person name="Muller-Auer S."/>
            <person name="Gabel C."/>
            <person name="Fuchs M."/>
            <person name="Benes V."/>
            <person name="Wurmbach E."/>
            <person name="Drzonek H."/>
            <person name="Erfle H."/>
            <person name="Jordan N."/>
            <person name="Bangert S."/>
            <person name="Wiedelmann R."/>
            <person name="Kranz H."/>
            <person name="Voss H."/>
            <person name="Holland R."/>
            <person name="Brandt P."/>
            <person name="Nyakatura G."/>
            <person name="Vezzi A."/>
            <person name="D'Angelo M."/>
            <person name="Pallavicini A."/>
            <person name="Toppo S."/>
            <person name="Simionati B."/>
            <person name="Conrad A."/>
            <person name="Hornischer K."/>
            <person name="Kauer G."/>
            <person name="Lohnert T.H."/>
            <person name="Nordsiek G."/>
            <person name="Reichelt J."/>
            <person name="Scharfe M."/>
            <person name="Schon O."/>
            <person name="Bargues M."/>
            <person name="Terol J."/>
            <person name="Climent J."/>
            <person name="Navarro P."/>
            <person name="Collado C."/>
            <person name="Perez-Perez A."/>
            <person name="Ottenwalder B."/>
            <person name="Duchemin D."/>
            <person name="Cooke R."/>
            <person name="Laudie M."/>
            <person name="Berger-Llauro C."/>
            <person name="Purnelle B."/>
            <person name="Masuy D."/>
            <person name="de Haan M."/>
            <person name="Maarse A.C."/>
            <person name="Alcaraz J.P."/>
            <person name="Cottet A."/>
            <person name="Casacuberta E."/>
            <person name="Monfort A."/>
            <person name="Argiriou A."/>
            <person name="flores M."/>
            <person name="Liguori R."/>
            <person name="Vitale D."/>
            <person name="Mannhaupt G."/>
            <person name="Haase D."/>
            <person name="Schoof H."/>
            <person name="Rudd S."/>
            <person name="Zaccaria P."/>
            <person name="Mewes H.W."/>
            <person name="Mayer K.F."/>
            <person name="Kaul S."/>
            <person name="Town C.D."/>
            <person name="Koo H.L."/>
            <person name="Tallon L.J."/>
            <person name="Jenkins J."/>
            <person name="Rooney T."/>
            <person name="Rizzo M."/>
            <person name="Walts A."/>
            <person name="Utterback T."/>
            <person name="Fujii C.Y."/>
            <person name="Shea T.P."/>
            <person name="Creasy T.H."/>
            <person name="Haas B."/>
            <person name="Maiti R."/>
            <person name="Wu D."/>
            <person name="Peterson J."/>
            <person name="Van Aken S."/>
            <person name="Pai G."/>
            <person name="Militscher J."/>
            <person name="Sellers P."/>
            <person name="Gill J.E."/>
            <person name="Feldblyum T.V."/>
            <person name="Preuss D."/>
            <person name="Lin X."/>
            <person name="Nierman W.C."/>
            <person name="Salzberg S.L."/>
            <person name="White O."/>
            <person name="Venter J.C."/>
            <person name="Fraser C.M."/>
            <person name="Kaneko T."/>
            <person name="Nakamura Y."/>
            <person name="Sato S."/>
            <person name="Kato T."/>
            <person name="Asamizu E."/>
            <person name="Sasamoto S."/>
            <person name="Kimura T."/>
            <person name="Idesawa K."/>
            <person name="Kawashima K."/>
            <person name="Kishida Y."/>
            <person name="Kiyokawa C."/>
            <person name="Kohara M."/>
            <person name="Matsumoto M."/>
            <person name="Matsuno A."/>
            <person name="Muraki A."/>
            <person name="Nakayama S."/>
            <person name="Nakazaki N."/>
            <person name="Shinpo S."/>
            <person name="Takeuchi C."/>
            <person name="Wada T."/>
            <person name="Watanabe A."/>
            <person name="Yamada M."/>
            <person name="Yasuda M."/>
            <person name="Tabata S."/>
        </authorList>
    </citation>
    <scope>NUCLEOTIDE SEQUENCE [LARGE SCALE GENOMIC DNA]</scope>
    <source>
        <strain>cv. Columbia</strain>
    </source>
</reference>
<dbReference type="Pfam" id="PF11690">
    <property type="entry name" value="DUF3287"/>
    <property type="match status" value="1"/>
</dbReference>
<proteinExistence type="predicted"/>
<dbReference type="EMBL" id="AP002035">
    <property type="protein sequence ID" value="BAB02594.1"/>
    <property type="molecule type" value="Genomic_DNA"/>
</dbReference>
<protein>
    <submittedName>
        <fullName evidence="3">Gb|AAD15473.1</fullName>
    </submittedName>
</protein>
<sequence length="450" mass="51018">MLAQVVKKSGNGLVEMPSLRTSHRAGWFQQSFLRYKLLLGYKLLHWFKFQVLSDNSHINAHHSSRTNSELNDMIQYYERLLLDREQDVMAWKDKSSSLESDLRSSTEVKQKLEDQLENLSSKLMQSNGELQDQYQRYDKIQEELSNARGRLSESESNAYDLSNQLSKLQAKKEVKGHGIEWIQGAIVFIQTEKTRTELESDIKEYESNLLLLDQTHDEDFSEEQERSELKAVLAEKRSRLAALPSSSFNPQQFEEFFTESPPLSESGLDWTSPSDPVEPEVPIMSVVTPEPVATPPEILPSTNTVTVVIEDDDGSESGIPTEQPVTDVTDETETQSWTQSILSQLRLNSRMENEGASTVCPLDPGSPLFLSGDGFEPVGVLFPHAVFHFPSKEKKEAYDFMDKVVDKHRRLCDERQRLGLKNESEVDVKNEGSTSNPEPAVKEPVPEPLP</sequence>
<dbReference type="ExpressionAtlas" id="Q9LHP9">
    <property type="expression patterns" value="differential"/>
</dbReference>
<name>Q9LHP9_ARATH</name>
<evidence type="ECO:0000256" key="2">
    <source>
        <dbReference type="SAM" id="MobiDB-lite"/>
    </source>
</evidence>
<evidence type="ECO:0000256" key="1">
    <source>
        <dbReference type="SAM" id="Coils"/>
    </source>
</evidence>
<reference evidence="3" key="2">
    <citation type="submission" date="2000-05" db="EMBL/GenBank/DDBJ databases">
        <title>Structural Analysis of Arabidopsis thaliana Chromosome 3. III.</title>
        <authorList>
            <person name="Nakamura Y."/>
        </authorList>
    </citation>
    <scope>NUCLEOTIDE SEQUENCE</scope>
</reference>
<dbReference type="InterPro" id="IPR021704">
    <property type="entry name" value="DUF3287"/>
</dbReference>
<dbReference type="TAIR" id="AT3G32180"/>
<organism evidence="3">
    <name type="scientific">Arabidopsis thaliana</name>
    <name type="common">Mouse-ear cress</name>
    <dbReference type="NCBI Taxonomy" id="3702"/>
    <lineage>
        <taxon>Eukaryota</taxon>
        <taxon>Viridiplantae</taxon>
        <taxon>Streptophyta</taxon>
        <taxon>Embryophyta</taxon>
        <taxon>Tracheophyta</taxon>
        <taxon>Spermatophyta</taxon>
        <taxon>Magnoliopsida</taxon>
        <taxon>eudicotyledons</taxon>
        <taxon>Gunneridae</taxon>
        <taxon>Pentapetalae</taxon>
        <taxon>rosids</taxon>
        <taxon>malvids</taxon>
        <taxon>Brassicales</taxon>
        <taxon>Brassicaceae</taxon>
        <taxon>Camelineae</taxon>
        <taxon>Arabidopsis</taxon>
    </lineage>
</organism>
<dbReference type="AlphaFoldDB" id="Q9LHP9"/>
<evidence type="ECO:0000313" key="3">
    <source>
        <dbReference type="EMBL" id="BAB02594.1"/>
    </source>
</evidence>
<keyword evidence="1" id="KW-0175">Coiled coil</keyword>
<feature type="compositionally biased region" description="Basic and acidic residues" evidence="2">
    <location>
        <begin position="413"/>
        <end position="430"/>
    </location>
</feature>
<feature type="compositionally biased region" description="Basic and acidic residues" evidence="2">
    <location>
        <begin position="440"/>
        <end position="450"/>
    </location>
</feature>
<accession>Q9LHP9</accession>
<feature type="region of interest" description="Disordered" evidence="2">
    <location>
        <begin position="413"/>
        <end position="450"/>
    </location>
</feature>
<feature type="coiled-coil region" evidence="1">
    <location>
        <begin position="95"/>
        <end position="215"/>
    </location>
</feature>